<gene>
    <name evidence="2" type="ORF">DJ010_12740</name>
</gene>
<dbReference type="GO" id="GO:0003677">
    <property type="term" value="F:DNA binding"/>
    <property type="evidence" value="ECO:0007669"/>
    <property type="project" value="InterPro"/>
</dbReference>
<dbReference type="InterPro" id="IPR011010">
    <property type="entry name" value="DNA_brk_join_enz"/>
</dbReference>
<dbReference type="RefSeq" id="WP_109694244.1">
    <property type="nucleotide sequence ID" value="NZ_QGDD01000005.1"/>
</dbReference>
<dbReference type="GO" id="GO:0006310">
    <property type="term" value="P:DNA recombination"/>
    <property type="evidence" value="ECO:0007669"/>
    <property type="project" value="UniProtKB-KW"/>
</dbReference>
<proteinExistence type="predicted"/>
<reference evidence="2 3" key="1">
    <citation type="submission" date="2018-05" db="EMBL/GenBank/DDBJ databases">
        <title>Nocardioides silvaticus genome.</title>
        <authorList>
            <person name="Li C."/>
            <person name="Wang G."/>
        </authorList>
    </citation>
    <scope>NUCLEOTIDE SEQUENCE [LARGE SCALE GENOMIC DNA]</scope>
    <source>
        <strain evidence="2 3">CCTCC AB 2018079</strain>
    </source>
</reference>
<accession>A0A316TSQ1</accession>
<dbReference type="Gene3D" id="1.10.443.10">
    <property type="entry name" value="Intergrase catalytic core"/>
    <property type="match status" value="1"/>
</dbReference>
<dbReference type="Proteomes" id="UP000245507">
    <property type="component" value="Unassembled WGS sequence"/>
</dbReference>
<organism evidence="2 3">
    <name type="scientific">Nocardioides silvaticus</name>
    <dbReference type="NCBI Taxonomy" id="2201891"/>
    <lineage>
        <taxon>Bacteria</taxon>
        <taxon>Bacillati</taxon>
        <taxon>Actinomycetota</taxon>
        <taxon>Actinomycetes</taxon>
        <taxon>Propionibacteriales</taxon>
        <taxon>Nocardioidaceae</taxon>
        <taxon>Nocardioides</taxon>
    </lineage>
</organism>
<sequence length="424" mass="46189">MSVETIRTVRNGVSEARAARAEKCFGQWQRFLGVMQLPADASGLVLFLTYLGEEEGLTTRQVSGRLEHIDLARVLRGEEPFRRLRDVREFMRGLAREDPLRAAQPVSEPLYRELVDATIQAVMAPDADQQAAIAAVLLQHHVRCGTAGLIRLRWRDISLRRGSMTVSCPPPDSMSGKVRAVRAVSVQAVNGELCPVAAVGRWRDQGARPNDRVFATLNKSGRGPIRKALLVLRQTGDLRAAIRYASTSALQLRARALLAVGYGAALTSQEARSLTIGDIETASEGLVLTVPGRAYPSVVKRDPGMPGCPVVAWEEWVDVLRARSMGDPERPAFTGFHGFNPVGEPMSQPGINAVVKDAVGKAGLTRGNYSFSSLRWGAIRTAFRADESIHSVASLAAVKSFDGLARHHRREHIVRRSVAGQLGL</sequence>
<dbReference type="AlphaFoldDB" id="A0A316TSQ1"/>
<dbReference type="EMBL" id="QGDD01000005">
    <property type="protein sequence ID" value="PWN02576.1"/>
    <property type="molecule type" value="Genomic_DNA"/>
</dbReference>
<dbReference type="SUPFAM" id="SSF56349">
    <property type="entry name" value="DNA breaking-rejoining enzymes"/>
    <property type="match status" value="1"/>
</dbReference>
<comment type="caution">
    <text evidence="2">The sequence shown here is derived from an EMBL/GenBank/DDBJ whole genome shotgun (WGS) entry which is preliminary data.</text>
</comment>
<name>A0A316TSQ1_9ACTN</name>
<protein>
    <recommendedName>
        <fullName evidence="4">Tyr recombinase domain-containing protein</fullName>
    </recommendedName>
</protein>
<evidence type="ECO:0008006" key="4">
    <source>
        <dbReference type="Google" id="ProtNLM"/>
    </source>
</evidence>
<evidence type="ECO:0000256" key="1">
    <source>
        <dbReference type="ARBA" id="ARBA00023172"/>
    </source>
</evidence>
<dbReference type="GO" id="GO:0015074">
    <property type="term" value="P:DNA integration"/>
    <property type="evidence" value="ECO:0007669"/>
    <property type="project" value="InterPro"/>
</dbReference>
<evidence type="ECO:0000313" key="2">
    <source>
        <dbReference type="EMBL" id="PWN02576.1"/>
    </source>
</evidence>
<dbReference type="OrthoDB" id="9815875at2"/>
<dbReference type="InterPro" id="IPR013762">
    <property type="entry name" value="Integrase-like_cat_sf"/>
</dbReference>
<keyword evidence="1" id="KW-0233">DNA recombination</keyword>
<keyword evidence="3" id="KW-1185">Reference proteome</keyword>
<evidence type="ECO:0000313" key="3">
    <source>
        <dbReference type="Proteomes" id="UP000245507"/>
    </source>
</evidence>